<dbReference type="Proteomes" id="UP000274922">
    <property type="component" value="Unassembled WGS sequence"/>
</dbReference>
<proteinExistence type="predicted"/>
<dbReference type="AlphaFoldDB" id="A0A4P9WXR5"/>
<dbReference type="InterPro" id="IPR039986">
    <property type="entry name" value="CFAP210"/>
</dbReference>
<dbReference type="PANTHER" id="PTHR28663">
    <property type="entry name" value="COILED-COIL DOMAIN-CONTAINING PROTEIN 173"/>
    <property type="match status" value="1"/>
</dbReference>
<evidence type="ECO:0000313" key="2">
    <source>
        <dbReference type="Proteomes" id="UP000274922"/>
    </source>
</evidence>
<gene>
    <name evidence="1" type="ORF">CXG81DRAFT_28987</name>
</gene>
<dbReference type="OrthoDB" id="331765at2759"/>
<sequence length="531" mass="57347">MRTYHAASPFGPAAANEVTLDAFHRVRQYVGQVPSPQERHQQALHAEKTALHAQSLATQSAWTNTIRAQRENKLKARATAAAEVEAARLARDAEWAELQTAEKAAACARAERMRFHETSGVRGLHAGMLVSRVMQEQAEQVKQREAQRAEQARIDATLYRAQVAQLEMAEAAQEQRTRDQRQRAVDYATARAQQAADHAARESAQQRQQRLVQTEALRDDQRACADEALSRVQRRAQQQQQLVTALTAQEAAQRDAEAAARARSATALQERQAYAAREEAFTSARRHAMGQTIRDRARLTEQAAQAAVEAQHTAADKQDGFLAAWTQPPADTLGRGALHHGPLPDSAPDAIAAAIAAATAAAARGAPAALPSSPTHGSGSMLRPINYPPPIAATVAARRAAATVDASVNQQTQAARQAVAGQQRQAEIRVELEGIAAREAEDVLAARTAAQGTMAGQAQWREACAQQLAEKERLRAALQLRDREENQGRAAAVVAADQRFLAYAADSIEATRAAGQNTFPLVRAVRLASST</sequence>
<evidence type="ECO:0008006" key="3">
    <source>
        <dbReference type="Google" id="ProtNLM"/>
    </source>
</evidence>
<dbReference type="STRING" id="1555241.A0A4P9WXR5"/>
<reference evidence="2" key="1">
    <citation type="journal article" date="2018" name="Nat. Microbiol.">
        <title>Leveraging single-cell genomics to expand the fungal tree of life.</title>
        <authorList>
            <person name="Ahrendt S.R."/>
            <person name="Quandt C.A."/>
            <person name="Ciobanu D."/>
            <person name="Clum A."/>
            <person name="Salamov A."/>
            <person name="Andreopoulos B."/>
            <person name="Cheng J.F."/>
            <person name="Woyke T."/>
            <person name="Pelin A."/>
            <person name="Henrissat B."/>
            <person name="Reynolds N.K."/>
            <person name="Benny G.L."/>
            <person name="Smith M.E."/>
            <person name="James T.Y."/>
            <person name="Grigoriev I.V."/>
        </authorList>
    </citation>
    <scope>NUCLEOTIDE SEQUENCE [LARGE SCALE GENOMIC DNA]</scope>
    <source>
        <strain evidence="2">ATCC 52028</strain>
    </source>
</reference>
<protein>
    <recommendedName>
        <fullName evidence="3">Trichohyalin-plectin-homology domain-containing protein</fullName>
    </recommendedName>
</protein>
<evidence type="ECO:0000313" key="1">
    <source>
        <dbReference type="EMBL" id="RKO98214.1"/>
    </source>
</evidence>
<dbReference type="PANTHER" id="PTHR28663:SF1">
    <property type="entry name" value="CILIA- AND FLAGELLA- ASSOCIATED PROTEIN 210"/>
    <property type="match status" value="1"/>
</dbReference>
<organism evidence="1 2">
    <name type="scientific">Caulochytrium protostelioides</name>
    <dbReference type="NCBI Taxonomy" id="1555241"/>
    <lineage>
        <taxon>Eukaryota</taxon>
        <taxon>Fungi</taxon>
        <taxon>Fungi incertae sedis</taxon>
        <taxon>Chytridiomycota</taxon>
        <taxon>Chytridiomycota incertae sedis</taxon>
        <taxon>Chytridiomycetes</taxon>
        <taxon>Caulochytriales</taxon>
        <taxon>Caulochytriaceae</taxon>
        <taxon>Caulochytrium</taxon>
    </lineage>
</organism>
<keyword evidence="2" id="KW-1185">Reference proteome</keyword>
<accession>A0A4P9WXR5</accession>
<dbReference type="EMBL" id="ML014617">
    <property type="protein sequence ID" value="RKO98214.1"/>
    <property type="molecule type" value="Genomic_DNA"/>
</dbReference>
<name>A0A4P9WXR5_9FUNG</name>